<evidence type="ECO:0000256" key="4">
    <source>
        <dbReference type="ARBA" id="ARBA00009902"/>
    </source>
</evidence>
<dbReference type="InterPro" id="IPR013148">
    <property type="entry name" value="Glyco_hydro_32_N"/>
</dbReference>
<dbReference type="SUPFAM" id="SSF47240">
    <property type="entry name" value="Ferritin-like"/>
    <property type="match status" value="1"/>
</dbReference>
<organism evidence="15 16">
    <name type="scientific">Vitis vinifera</name>
    <name type="common">Grape</name>
    <dbReference type="NCBI Taxonomy" id="29760"/>
    <lineage>
        <taxon>Eukaryota</taxon>
        <taxon>Viridiplantae</taxon>
        <taxon>Streptophyta</taxon>
        <taxon>Embryophyta</taxon>
        <taxon>Tracheophyta</taxon>
        <taxon>Spermatophyta</taxon>
        <taxon>Magnoliopsida</taxon>
        <taxon>eudicotyledons</taxon>
        <taxon>Gunneridae</taxon>
        <taxon>Pentapetalae</taxon>
        <taxon>rosids</taxon>
        <taxon>Vitales</taxon>
        <taxon>Vitaceae</taxon>
        <taxon>Viteae</taxon>
        <taxon>Vitis</taxon>
    </lineage>
</organism>
<dbReference type="GO" id="GO:0005737">
    <property type="term" value="C:cytoplasm"/>
    <property type="evidence" value="ECO:0007669"/>
    <property type="project" value="InterPro"/>
</dbReference>
<protein>
    <recommendedName>
        <fullName evidence="5">RING-type E3 ubiquitin transferase</fullName>
        <ecNumber evidence="5">2.3.2.27</ecNumber>
    </recommendedName>
</protein>
<dbReference type="GO" id="GO:0016798">
    <property type="term" value="F:hydrolase activity, acting on glycosyl bonds"/>
    <property type="evidence" value="ECO:0007669"/>
    <property type="project" value="UniProtKB-KW"/>
</dbReference>
<dbReference type="InterPro" id="IPR049548">
    <property type="entry name" value="Sina-like_RING"/>
</dbReference>
<dbReference type="Proteomes" id="UP000288805">
    <property type="component" value="Unassembled WGS sequence"/>
</dbReference>
<keyword evidence="11" id="KW-0862">Zinc</keyword>
<keyword evidence="8 13" id="KW-0863">Zinc-finger</keyword>
<dbReference type="InterPro" id="IPR050551">
    <property type="entry name" value="Fructan_Metab_Enzymes"/>
</dbReference>
<dbReference type="InterPro" id="IPR000358">
    <property type="entry name" value="RNR_small_fam"/>
</dbReference>
<evidence type="ECO:0000256" key="10">
    <source>
        <dbReference type="ARBA" id="ARBA00022801"/>
    </source>
</evidence>
<dbReference type="Gene3D" id="2.60.210.10">
    <property type="entry name" value="Apoptosis, Tumor Necrosis Factor Receptor Associated Protein 2, Chain A"/>
    <property type="match status" value="1"/>
</dbReference>
<dbReference type="Gene3D" id="1.10.620.20">
    <property type="entry name" value="Ribonucleotide Reductase, subunit A"/>
    <property type="match status" value="1"/>
</dbReference>
<evidence type="ECO:0000313" key="15">
    <source>
        <dbReference type="EMBL" id="RVW92726.1"/>
    </source>
</evidence>
<proteinExistence type="inferred from homology"/>
<dbReference type="SUPFAM" id="SSF49599">
    <property type="entry name" value="TRAF domain-like"/>
    <property type="match status" value="1"/>
</dbReference>
<evidence type="ECO:0000256" key="9">
    <source>
        <dbReference type="ARBA" id="ARBA00022786"/>
    </source>
</evidence>
<accession>A0A438I7M8</accession>
<keyword evidence="10" id="KW-0378">Hydrolase</keyword>
<dbReference type="Gene3D" id="3.30.40.10">
    <property type="entry name" value="Zinc/RING finger domain, C3HC4 (zinc finger)"/>
    <property type="match status" value="1"/>
</dbReference>
<sequence length="474" mass="54150">MFETKLLFLQCHNGHTLCSSCKARVLNKCPTCRQQVGDIRCLALEKMAKSLELHCKNEEFGCFEIIPYHTKLMHEDSCNFRPYSCPWYGCLCSTVGDIPLLVSHLTDYHKAVMLYGCKFKLEFLIEGLYKYQSYKWDVTIINCFDKHFFLHAKAFLIGSTPVYMAFLSLIGNQAEAGNYSYNLEIGGNGRKLTFEGILRSIRESKRSSLESADNLIVLGDMAFSLGGETRMPMLWVTVEIETQFVCEALLCALIGMNATLMSQYIKFVADHLLVAIGYERKYNVENPFDWMEFISLQGNANFFQRRVGDYQKASVMSSLDGPMYYNGVYHMLYHYINSYVVVWGNITWAHSISYVLVKWVNLGHALNPTDPCDINGCWTGSATIFPEEELVIIYIGVDTEIRQFQNRALAKNISNPLHREWMKSPHNPIMTPIDGIDASNFRNPITALQALLKVWRILDGSLRNSHGITLFFSK</sequence>
<dbReference type="InterPro" id="IPR018121">
    <property type="entry name" value="7-in-absentia-prot_TRAF-dom"/>
</dbReference>
<evidence type="ECO:0000256" key="1">
    <source>
        <dbReference type="ARBA" id="ARBA00000900"/>
    </source>
</evidence>
<evidence type="ECO:0000256" key="3">
    <source>
        <dbReference type="ARBA" id="ARBA00009119"/>
    </source>
</evidence>
<comment type="similarity">
    <text evidence="4">Belongs to the glycosyl hydrolase 32 family.</text>
</comment>
<comment type="pathway">
    <text evidence="2">Protein modification; protein ubiquitination.</text>
</comment>
<dbReference type="Pfam" id="PF03145">
    <property type="entry name" value="Sina_TRAF"/>
    <property type="match status" value="1"/>
</dbReference>
<dbReference type="Pfam" id="PF21362">
    <property type="entry name" value="Sina_RING"/>
    <property type="match status" value="1"/>
</dbReference>
<keyword evidence="7" id="KW-0479">Metal-binding</keyword>
<dbReference type="Gene3D" id="2.115.10.20">
    <property type="entry name" value="Glycosyl hydrolase domain, family 43"/>
    <property type="match status" value="1"/>
</dbReference>
<dbReference type="UniPathway" id="UPA00143"/>
<dbReference type="EC" id="2.3.2.27" evidence="5"/>
<comment type="catalytic activity">
    <reaction evidence="1">
        <text>S-ubiquitinyl-[E2 ubiquitin-conjugating enzyme]-L-cysteine + [acceptor protein]-L-lysine = [E2 ubiquitin-conjugating enzyme]-L-cysteine + N(6)-ubiquitinyl-[acceptor protein]-L-lysine.</text>
        <dbReference type="EC" id="2.3.2.27"/>
    </reaction>
</comment>
<comment type="caution">
    <text evidence="15">The sequence shown here is derived from an EMBL/GenBank/DDBJ whole genome shotgun (WGS) entry which is preliminary data.</text>
</comment>
<dbReference type="FunFam" id="3.30.40.10:FF:000041">
    <property type="entry name" value="E3 ubiquitin-protein ligase SINAT3"/>
    <property type="match status" value="1"/>
</dbReference>
<dbReference type="AlphaFoldDB" id="A0A438I7M8"/>
<dbReference type="PROSITE" id="PS51081">
    <property type="entry name" value="ZF_SIAH"/>
    <property type="match status" value="1"/>
</dbReference>
<evidence type="ECO:0000256" key="6">
    <source>
        <dbReference type="ARBA" id="ARBA00022679"/>
    </source>
</evidence>
<dbReference type="GO" id="GO:0016491">
    <property type="term" value="F:oxidoreductase activity"/>
    <property type="evidence" value="ECO:0007669"/>
    <property type="project" value="InterPro"/>
</dbReference>
<evidence type="ECO:0000256" key="8">
    <source>
        <dbReference type="ARBA" id="ARBA00022771"/>
    </source>
</evidence>
<evidence type="ECO:0000256" key="7">
    <source>
        <dbReference type="ARBA" id="ARBA00022723"/>
    </source>
</evidence>
<dbReference type="GO" id="GO:0061630">
    <property type="term" value="F:ubiquitin protein ligase activity"/>
    <property type="evidence" value="ECO:0007669"/>
    <property type="project" value="UniProtKB-EC"/>
</dbReference>
<evidence type="ECO:0000313" key="16">
    <source>
        <dbReference type="Proteomes" id="UP000288805"/>
    </source>
</evidence>
<dbReference type="InterPro" id="IPR013010">
    <property type="entry name" value="Znf_SIAH"/>
</dbReference>
<dbReference type="InterPro" id="IPR012348">
    <property type="entry name" value="RNR-like"/>
</dbReference>
<dbReference type="Pfam" id="PF00268">
    <property type="entry name" value="Ribonuc_red_sm"/>
    <property type="match status" value="1"/>
</dbReference>
<dbReference type="InterPro" id="IPR023296">
    <property type="entry name" value="Glyco_hydro_beta-prop_sf"/>
</dbReference>
<comment type="similarity">
    <text evidence="3">Belongs to the SINA (Seven in absentia) family.</text>
</comment>
<keyword evidence="6" id="KW-0808">Transferase</keyword>
<dbReference type="EMBL" id="QGNW01000134">
    <property type="protein sequence ID" value="RVW92726.1"/>
    <property type="molecule type" value="Genomic_DNA"/>
</dbReference>
<dbReference type="Pfam" id="PF21361">
    <property type="entry name" value="Sina_ZnF"/>
    <property type="match status" value="1"/>
</dbReference>
<dbReference type="PANTHER" id="PTHR31953">
    <property type="entry name" value="BETA-FRUCTOFURANOSIDASE, INSOLUBLE ISOENZYME CWINV1-RELATED"/>
    <property type="match status" value="1"/>
</dbReference>
<evidence type="ECO:0000256" key="13">
    <source>
        <dbReference type="PROSITE-ProRule" id="PRU00455"/>
    </source>
</evidence>
<evidence type="ECO:0000256" key="11">
    <source>
        <dbReference type="ARBA" id="ARBA00022833"/>
    </source>
</evidence>
<dbReference type="GO" id="GO:0016567">
    <property type="term" value="P:protein ubiquitination"/>
    <property type="evidence" value="ECO:0007669"/>
    <property type="project" value="UniProtKB-UniPathway"/>
</dbReference>
<dbReference type="GO" id="GO:0008270">
    <property type="term" value="F:zinc ion binding"/>
    <property type="evidence" value="ECO:0007669"/>
    <property type="project" value="UniProtKB-KW"/>
</dbReference>
<evidence type="ECO:0000256" key="5">
    <source>
        <dbReference type="ARBA" id="ARBA00012483"/>
    </source>
</evidence>
<name>A0A438I7M8_VITVI</name>
<dbReference type="SUPFAM" id="SSF75005">
    <property type="entry name" value="Arabinanase/levansucrase/invertase"/>
    <property type="match status" value="1"/>
</dbReference>
<evidence type="ECO:0000259" key="14">
    <source>
        <dbReference type="PROSITE" id="PS51081"/>
    </source>
</evidence>
<evidence type="ECO:0000256" key="2">
    <source>
        <dbReference type="ARBA" id="ARBA00004906"/>
    </source>
</evidence>
<dbReference type="GO" id="GO:0009263">
    <property type="term" value="P:deoxyribonucleotide biosynthetic process"/>
    <property type="evidence" value="ECO:0007669"/>
    <property type="project" value="InterPro"/>
</dbReference>
<dbReference type="InterPro" id="IPR013083">
    <property type="entry name" value="Znf_RING/FYVE/PHD"/>
</dbReference>
<dbReference type="InterPro" id="IPR009078">
    <property type="entry name" value="Ferritin-like_SF"/>
</dbReference>
<keyword evidence="9" id="KW-0833">Ubl conjugation pathway</keyword>
<gene>
    <name evidence="15" type="primary">SINAT3_3</name>
    <name evidence="15" type="ORF">CK203_042574</name>
</gene>
<dbReference type="FunFam" id="2.60.210.10:FF:000027">
    <property type="entry name" value="Pectinesterase"/>
    <property type="match status" value="1"/>
</dbReference>
<dbReference type="OrthoDB" id="202537at2759"/>
<reference evidence="15 16" key="1">
    <citation type="journal article" date="2018" name="PLoS Genet.">
        <title>Population sequencing reveals clonal diversity and ancestral inbreeding in the grapevine cultivar Chardonnay.</title>
        <authorList>
            <person name="Roach M.J."/>
            <person name="Johnson D.L."/>
            <person name="Bohlmann J."/>
            <person name="van Vuuren H.J."/>
            <person name="Jones S.J."/>
            <person name="Pretorius I.S."/>
            <person name="Schmidt S.A."/>
            <person name="Borneman A.R."/>
        </authorList>
    </citation>
    <scope>NUCLEOTIDE SEQUENCE [LARGE SCALE GENOMIC DNA]</scope>
    <source>
        <strain evidence="16">cv. Chardonnay</strain>
        <tissue evidence="15">Leaf</tissue>
    </source>
</reference>
<dbReference type="InterPro" id="IPR008974">
    <property type="entry name" value="TRAF-like"/>
</dbReference>
<dbReference type="Pfam" id="PF00251">
    <property type="entry name" value="Glyco_hydro_32N"/>
    <property type="match status" value="1"/>
</dbReference>
<feature type="domain" description="SIAH-type" evidence="14">
    <location>
        <begin position="50"/>
        <end position="110"/>
    </location>
</feature>
<evidence type="ECO:0000256" key="12">
    <source>
        <dbReference type="ARBA" id="ARBA00023295"/>
    </source>
</evidence>
<keyword evidence="12" id="KW-0326">Glycosidase</keyword>
<dbReference type="GO" id="GO:0006511">
    <property type="term" value="P:ubiquitin-dependent protein catabolic process"/>
    <property type="evidence" value="ECO:0007669"/>
    <property type="project" value="InterPro"/>
</dbReference>